<name>A0A1T4XZQ6_9BACT</name>
<reference evidence="4" key="1">
    <citation type="submission" date="2017-02" db="EMBL/GenBank/DDBJ databases">
        <authorList>
            <person name="Varghese N."/>
            <person name="Submissions S."/>
        </authorList>
    </citation>
    <scope>NUCLEOTIDE SEQUENCE [LARGE SCALE GENOMIC DNA]</scope>
    <source>
        <strain evidence="4">ATCC 700200</strain>
    </source>
</reference>
<protein>
    <recommendedName>
        <fullName evidence="2">Large polyvalent protein associated domain-containing protein</fullName>
    </recommendedName>
</protein>
<gene>
    <name evidence="3" type="ORF">SAMN02745166_02260</name>
</gene>
<evidence type="ECO:0000313" key="4">
    <source>
        <dbReference type="Proteomes" id="UP000190774"/>
    </source>
</evidence>
<dbReference type="RefSeq" id="WP_078813465.1">
    <property type="nucleotide sequence ID" value="NZ_FUYE01000006.1"/>
</dbReference>
<organism evidence="3 4">
    <name type="scientific">Prosthecobacter debontii</name>
    <dbReference type="NCBI Taxonomy" id="48467"/>
    <lineage>
        <taxon>Bacteria</taxon>
        <taxon>Pseudomonadati</taxon>
        <taxon>Verrucomicrobiota</taxon>
        <taxon>Verrucomicrobiia</taxon>
        <taxon>Verrucomicrobiales</taxon>
        <taxon>Verrucomicrobiaceae</taxon>
        <taxon>Prosthecobacter</taxon>
    </lineage>
</organism>
<dbReference type="STRING" id="48467.SAMN02745166_02260"/>
<dbReference type="OrthoDB" id="9784823at2"/>
<keyword evidence="4" id="KW-1185">Reference proteome</keyword>
<feature type="region of interest" description="Disordered" evidence="1">
    <location>
        <begin position="1"/>
        <end position="29"/>
    </location>
</feature>
<sequence length="2042" mass="223768">MPARIPLANNGQVPLRKTGDYTADTPDLSAGDTGLGKAIQAVGELAEKVTPDLVSAFKPKEKDSLNADDVNGLLEGERLIQASSDRITKQVEETTDADQAMSVFNQEHEGLQKQISQITPRMTTQGQTGLQRALAVFSHLKPQWIQNRVQERKNQVAEQAVVERVQQATAAGDRGSLASTLSVGVKAGVLSQAKADQLKQESDAAFYQQGVAKIQDSLKNTRDTQGALSYIQQERESGGLNDADYAKLERDIRYRGNLYRWEDLAADEPMSLTEAERRKDKDFLKLAPQDRDELIKTAHLNWVRKGREEVRAAREALDHLDLDQIREGKSDAALQLQDLGLPSLRHADPVMISALDHYLSAKQGKASLDRPALFQWARTLVENYNAKDDPEGQSLEWTQDFIGLSFGKREAHQLLSALEERVENPNMELGFAFEAVDKQIFGGNDLDRYWMHDTYSARNTGAPRLSIHFGQQMPQSFAARAAEVERIKNTLRQSLTDGRAEKAGGVVKLAQELLSEKKNEDPALAYQKVVLDSGGGEQIFRAPPGTVFHPVTGQAVSKYSFLHHEAWETRASELYGMEADDVPWQDNPTLQEIVGMAYERGFSHEKTATFIHGWRRQMQEKAASVLGEAETERYMKGTHRLNELTGTMLKEVRKDAVQDWALRTFGEGSLDYEAFWASYEANGGNPEAMGGFKKQAEELRALETSSLWQVPNTQSSWQPLRDKNGVEVATFQPVMRGKQVDVQVNYRNVDEETAITRVTVPLLTDAVMAEKMQTAEAKVAQLQAQVDRFDATPLDRHHRGESSTRMKVRNDLKKAREEVDFLRKPEARSILMTRNIMDALVKSPAGERLGKSGLTEDFLRGWSGFYINSRVAWNDLTGDATERDEWREHMQNLRQYLPGSTGEQAGLASELMEGAGGMAPQFLASAASGGAGFFSTAARQALMKGGGLLTTTTMTGMGVSAYGGSVTDQLSRADVLEKEGKIEEANEIRSNYRLRAGLYTAVELGSEFIVPEKLIPGGKGGFWRNLTNDTLKSGLEGMAADVGSQWLDGTYYGEEFDPMQTLKAGGMEAVLGLPMTVPGSIPGRESSPSIEGTEHTAEVPELSSGDPDFSQADGASSDSSSASSLPGASASTVESAAAHPAADVSADPLPGVSSPGAATSTQEADPKATPSVSANPETVAAEPKPQDHERLQFSHGRQSRPNDEVVNVHRTLAESEEAFQFGKNKPTTQGDSRNSYWREALDDVADAYSQKDHAINIISEHESFPGGYAFNVEAKNGSAFVVINEERKTVHINAAGLNSNAEKSGGGSQVYQMVQTFAHNNGFKFIPDGTVSPIAKKRRISQMISSALRHKSTDHLNGLMDLDDGSKTEVPGWRKGAHDYNLGLLLRAEHDYVMAEARQRAVDLSHLTHDPTTNNIIDGHTGTPVTQRTLQSLVDRLEPGASGVGASTLLRALVTGSALQGGRSGQRIRSVLPDEGRDARGNQNGQSDERLVSVARRLYYSRAPSRAGGVSTRRVGDALSGRPTTLSSAVAKATRFLNKKLPGLLHKNTHIFSSVQELLASDYARRNPFTDQQRAALTTAEGFFDKATGKTIIIAENIALRPHESVRSGMARVILHERIGHDGLNVLLGEGGIHRQRWDALRSQIPHAELDAIAKEEGYRELAGDADALALEWFARKAETDMSLLESQPLLKQMWETLKQAATDLMAKWGIDRLKGKDLDTQVREMMNRARGAAVKPVSQASPKATAARYAEPSSESGGIQPALQFSHAAQDPAENASMMRQKIEQAVYRSSEKIHGGINSAWKLTNGVTVVFKPEVGEVKKRQRAGVAPGTQWKREIAASLIADYLNSSIIPPTGLVTHKGVTGSAQLYKPGMIEGGEAQWLPKPLRISKQDCYPIRLPDALAEEWQLMDDLLLHADRHENNYLVHLNESGEVDDVALIDNGMALSANPGVVSKLYYGPREGELIGAPNLERLRRFVENQSEIENKLSIHLESSAIVGLFARAKVLLSRGRYGNFKLAEINAFLPAELKANKEIKTLSDVP</sequence>
<feature type="region of interest" description="Disordered" evidence="1">
    <location>
        <begin position="1076"/>
        <end position="1204"/>
    </location>
</feature>
<accession>A0A1T4XZQ6</accession>
<evidence type="ECO:0000313" key="3">
    <source>
        <dbReference type="EMBL" id="SKA95067.1"/>
    </source>
</evidence>
<dbReference type="InterPro" id="IPR041196">
    <property type="entry name" value="LPD37"/>
</dbReference>
<feature type="compositionally biased region" description="Low complexity" evidence="1">
    <location>
        <begin position="1110"/>
        <end position="1148"/>
    </location>
</feature>
<dbReference type="EMBL" id="FUYE01000006">
    <property type="protein sequence ID" value="SKA95067.1"/>
    <property type="molecule type" value="Genomic_DNA"/>
</dbReference>
<dbReference type="Pfam" id="PF18853">
    <property type="entry name" value="LPD37"/>
    <property type="match status" value="1"/>
</dbReference>
<proteinExistence type="predicted"/>
<dbReference type="Proteomes" id="UP000190774">
    <property type="component" value="Unassembled WGS sequence"/>
</dbReference>
<evidence type="ECO:0000256" key="1">
    <source>
        <dbReference type="SAM" id="MobiDB-lite"/>
    </source>
</evidence>
<evidence type="ECO:0000259" key="2">
    <source>
        <dbReference type="Pfam" id="PF18853"/>
    </source>
</evidence>
<feature type="region of interest" description="Disordered" evidence="1">
    <location>
        <begin position="1464"/>
        <end position="1488"/>
    </location>
</feature>
<feature type="domain" description="Large polyvalent protein associated" evidence="2">
    <location>
        <begin position="1210"/>
        <end position="1456"/>
    </location>
</feature>